<name>A0A5N5RGI8_9BIFI</name>
<reference evidence="10 11" key="1">
    <citation type="journal article" date="2019" name="Int. J. Syst. Evol. Microbiol.">
        <title>Bifidobacterium jacchi sp. nov., isolated from the faeces of a baby common marmoset (Callithrix jacchus).</title>
        <authorList>
            <person name="Modesto M."/>
            <person name="Watanabe K."/>
            <person name="Arita M."/>
            <person name="Satti M."/>
            <person name="Oki K."/>
            <person name="Sciavilla P."/>
            <person name="Patavino C."/>
            <person name="Camma C."/>
            <person name="Michelini S."/>
            <person name="Sgorbati B."/>
            <person name="Mattarelli P."/>
        </authorList>
    </citation>
    <scope>NUCLEOTIDE SEQUENCE [LARGE SCALE GENOMIC DNA]</scope>
    <source>
        <strain evidence="10 11">MRM 9.3</strain>
    </source>
</reference>
<dbReference type="PANTHER" id="PTHR24221:SF423">
    <property type="entry name" value="ABC TRANSPORTER"/>
    <property type="match status" value="1"/>
</dbReference>
<evidence type="ECO:0000259" key="9">
    <source>
        <dbReference type="PROSITE" id="PS50929"/>
    </source>
</evidence>
<dbReference type="SUPFAM" id="SSF90123">
    <property type="entry name" value="ABC transporter transmembrane region"/>
    <property type="match status" value="1"/>
</dbReference>
<keyword evidence="11" id="KW-1185">Reference proteome</keyword>
<protein>
    <submittedName>
        <fullName evidence="10">ABC transporter ATP-binding protein</fullName>
    </submittedName>
</protein>
<keyword evidence="6 7" id="KW-0472">Membrane</keyword>
<dbReference type="GO" id="GO:0005886">
    <property type="term" value="C:plasma membrane"/>
    <property type="evidence" value="ECO:0007669"/>
    <property type="project" value="UniProtKB-SubCell"/>
</dbReference>
<dbReference type="Gene3D" id="3.40.50.300">
    <property type="entry name" value="P-loop containing nucleotide triphosphate hydrolases"/>
    <property type="match status" value="1"/>
</dbReference>
<feature type="transmembrane region" description="Helical" evidence="7">
    <location>
        <begin position="171"/>
        <end position="194"/>
    </location>
</feature>
<dbReference type="InterPro" id="IPR003439">
    <property type="entry name" value="ABC_transporter-like_ATP-bd"/>
</dbReference>
<keyword evidence="2 7" id="KW-0812">Transmembrane</keyword>
<evidence type="ECO:0000256" key="5">
    <source>
        <dbReference type="ARBA" id="ARBA00022989"/>
    </source>
</evidence>
<keyword evidence="5 7" id="KW-1133">Transmembrane helix</keyword>
<dbReference type="InterPro" id="IPR036640">
    <property type="entry name" value="ABC1_TM_sf"/>
</dbReference>
<dbReference type="SMART" id="SM00382">
    <property type="entry name" value="AAA"/>
    <property type="match status" value="1"/>
</dbReference>
<feature type="transmembrane region" description="Helical" evidence="7">
    <location>
        <begin position="290"/>
        <end position="309"/>
    </location>
</feature>
<dbReference type="InterPro" id="IPR011527">
    <property type="entry name" value="ABC1_TM_dom"/>
</dbReference>
<dbReference type="SUPFAM" id="SSF52540">
    <property type="entry name" value="P-loop containing nucleoside triphosphate hydrolases"/>
    <property type="match status" value="1"/>
</dbReference>
<dbReference type="CDD" id="cd07346">
    <property type="entry name" value="ABC_6TM_exporters"/>
    <property type="match status" value="1"/>
</dbReference>
<organism evidence="10 11">
    <name type="scientific">Bifidobacterium jacchi</name>
    <dbReference type="NCBI Taxonomy" id="2490545"/>
    <lineage>
        <taxon>Bacteria</taxon>
        <taxon>Bacillati</taxon>
        <taxon>Actinomycetota</taxon>
        <taxon>Actinomycetes</taxon>
        <taxon>Bifidobacteriales</taxon>
        <taxon>Bifidobacteriaceae</taxon>
        <taxon>Bifidobacterium</taxon>
    </lineage>
</organism>
<comment type="subcellular location">
    <subcellularLocation>
        <location evidence="1">Cell membrane</location>
        <topology evidence="1">Multi-pass membrane protein</topology>
    </subcellularLocation>
</comment>
<keyword evidence="3" id="KW-0547">Nucleotide-binding</keyword>
<evidence type="ECO:0000256" key="7">
    <source>
        <dbReference type="SAM" id="Phobius"/>
    </source>
</evidence>
<feature type="transmembrane region" description="Helical" evidence="7">
    <location>
        <begin position="67"/>
        <end position="90"/>
    </location>
</feature>
<accession>A0A5N5RGI8</accession>
<keyword evidence="4 10" id="KW-0067">ATP-binding</keyword>
<evidence type="ECO:0000256" key="2">
    <source>
        <dbReference type="ARBA" id="ARBA00022692"/>
    </source>
</evidence>
<feature type="domain" description="ABC transmembrane type-1" evidence="9">
    <location>
        <begin position="72"/>
        <end position="353"/>
    </location>
</feature>
<dbReference type="AlphaFoldDB" id="A0A5N5RGI8"/>
<proteinExistence type="predicted"/>
<dbReference type="Proteomes" id="UP000326336">
    <property type="component" value="Unassembled WGS sequence"/>
</dbReference>
<evidence type="ECO:0000259" key="8">
    <source>
        <dbReference type="PROSITE" id="PS50893"/>
    </source>
</evidence>
<dbReference type="OrthoDB" id="9806127at2"/>
<dbReference type="PROSITE" id="PS50929">
    <property type="entry name" value="ABC_TM1F"/>
    <property type="match status" value="1"/>
</dbReference>
<evidence type="ECO:0000313" key="10">
    <source>
        <dbReference type="EMBL" id="KAB5606355.1"/>
    </source>
</evidence>
<feature type="transmembrane region" description="Helical" evidence="7">
    <location>
        <begin position="200"/>
        <end position="228"/>
    </location>
</feature>
<gene>
    <name evidence="10" type="ORF">EHS19_07630</name>
</gene>
<evidence type="ECO:0000313" key="11">
    <source>
        <dbReference type="Proteomes" id="UP000326336"/>
    </source>
</evidence>
<dbReference type="Pfam" id="PF00664">
    <property type="entry name" value="ABC_membrane"/>
    <property type="match status" value="1"/>
</dbReference>
<comment type="caution">
    <text evidence="10">The sequence shown here is derived from an EMBL/GenBank/DDBJ whole genome shotgun (WGS) entry which is preliminary data.</text>
</comment>
<dbReference type="GO" id="GO:0140359">
    <property type="term" value="F:ABC-type transporter activity"/>
    <property type="evidence" value="ECO:0007669"/>
    <property type="project" value="InterPro"/>
</dbReference>
<evidence type="ECO:0000256" key="1">
    <source>
        <dbReference type="ARBA" id="ARBA00004651"/>
    </source>
</evidence>
<evidence type="ECO:0000256" key="6">
    <source>
        <dbReference type="ARBA" id="ARBA00023136"/>
    </source>
</evidence>
<dbReference type="PANTHER" id="PTHR24221">
    <property type="entry name" value="ATP-BINDING CASSETTE SUB-FAMILY B"/>
    <property type="match status" value="1"/>
</dbReference>
<dbReference type="PROSITE" id="PS50893">
    <property type="entry name" value="ABC_TRANSPORTER_2"/>
    <property type="match status" value="1"/>
</dbReference>
<dbReference type="InterPro" id="IPR039421">
    <property type="entry name" value="Type_1_exporter"/>
</dbReference>
<dbReference type="Gene3D" id="1.20.1560.10">
    <property type="entry name" value="ABC transporter type 1, transmembrane domain"/>
    <property type="match status" value="1"/>
</dbReference>
<evidence type="ECO:0000256" key="3">
    <source>
        <dbReference type="ARBA" id="ARBA00022741"/>
    </source>
</evidence>
<feature type="transmembrane region" description="Helical" evidence="7">
    <location>
        <begin position="111"/>
        <end position="131"/>
    </location>
</feature>
<dbReference type="InterPro" id="IPR003593">
    <property type="entry name" value="AAA+_ATPase"/>
</dbReference>
<dbReference type="Pfam" id="PF00005">
    <property type="entry name" value="ABC_tran"/>
    <property type="match status" value="1"/>
</dbReference>
<feature type="domain" description="ABC transporter" evidence="8">
    <location>
        <begin position="414"/>
        <end position="643"/>
    </location>
</feature>
<dbReference type="EMBL" id="RQSP01000027">
    <property type="protein sequence ID" value="KAB5606355.1"/>
    <property type="molecule type" value="Genomic_DNA"/>
</dbReference>
<dbReference type="GO" id="GO:0005524">
    <property type="term" value="F:ATP binding"/>
    <property type="evidence" value="ECO:0007669"/>
    <property type="project" value="UniProtKB-KW"/>
</dbReference>
<evidence type="ECO:0000256" key="4">
    <source>
        <dbReference type="ARBA" id="ARBA00022840"/>
    </source>
</evidence>
<dbReference type="InterPro" id="IPR027417">
    <property type="entry name" value="P-loop_NTPase"/>
</dbReference>
<sequence length="644" mass="68721">MAWRRCLDGSSAAALTAGLAAAGFGRPNGSADVPCRVRMMAGMQNHDKTSTSTWRIYRWLLSVCGRAMWLVVALCLIQAAMAAIGVGYALMMRAAIDAAVARDQTRFVREAVLFAGAIIVQIVLRAAGVIVAERARSSMDNRLRAHVFAGVLEAPIAQSQRYHSGELMNRLMSDVTVVSGAVTSLIPSAAAMAVRVVGVVAVMIAIAPTLTAVLVAGGVLMVIVSLPLRGLLKRLHKRVQEAGGRVQSFMQESIEGLLVIQSFGVGGKIVRIADSLMDAHRSERMHRVRVSAFASTGLATAMNLGYLIGFVWSGFGILNGTITYGTMMAVIQLIGQIQSPFAMIGGMFPQHAAMLASTERLMDLVHVTANKVQAEAGLGVAAAGVGEDAAADADAGDGGRFDSAVDLYDSMLAIRFDRVDFTYGRNEVLRRFSADIHCGDIVAITGRSGVGKSTMLKLLLGVYEPQSGRVGVQISDDASSLDGLLSDRVPDASSFVAVHAIPRGFFAYVPQGNALMSGTIREVVAFAEPDPDPACIDDDLVRRSCRIAGAAEFIEKLPDGYDTMLGEHGSGLSEGQMQRIAIARALYSRAPVLLLDESTSALDERTEHVLLEHIRALRNRTVLIVTHRPEVLAYCDAVIRLGDR</sequence>
<dbReference type="GO" id="GO:0016887">
    <property type="term" value="F:ATP hydrolysis activity"/>
    <property type="evidence" value="ECO:0007669"/>
    <property type="project" value="InterPro"/>
</dbReference>